<accession>R0FA64</accession>
<dbReference type="InterPro" id="IPR035669">
    <property type="entry name" value="SGNH_plant_lipase-like"/>
</dbReference>
<dbReference type="eggNOG" id="KOG0017">
    <property type="taxonomic scope" value="Eukaryota"/>
</dbReference>
<dbReference type="AlphaFoldDB" id="R0FA64"/>
<dbReference type="InterPro" id="IPR011990">
    <property type="entry name" value="TPR-like_helical_dom_sf"/>
</dbReference>
<keyword evidence="6" id="KW-0442">Lipid degradation</keyword>
<dbReference type="InterPro" id="IPR051238">
    <property type="entry name" value="GDSL_esterase/lipase"/>
</dbReference>
<dbReference type="CDD" id="cd01837">
    <property type="entry name" value="SGNH_plant_lipase_like"/>
    <property type="match status" value="1"/>
</dbReference>
<comment type="similarity">
    <text evidence="2">Belongs to the 'GDSL' lipolytic enzyme family.</text>
</comment>
<dbReference type="PANTHER" id="PTHR45650:SF20">
    <property type="entry name" value="GENOME ASSEMBLY, CHROMOSOME: A03"/>
    <property type="match status" value="1"/>
</dbReference>
<dbReference type="GO" id="GO:0016788">
    <property type="term" value="F:hydrolase activity, acting on ester bonds"/>
    <property type="evidence" value="ECO:0007669"/>
    <property type="project" value="InterPro"/>
</dbReference>
<evidence type="ECO:0000256" key="4">
    <source>
        <dbReference type="ARBA" id="ARBA00022729"/>
    </source>
</evidence>
<dbReference type="STRING" id="81985.R0FA64"/>
<evidence type="ECO:0000256" key="7">
    <source>
        <dbReference type="ARBA" id="ARBA00023098"/>
    </source>
</evidence>
<evidence type="ECO:0000256" key="1">
    <source>
        <dbReference type="ARBA" id="ARBA00004613"/>
    </source>
</evidence>
<dbReference type="GO" id="GO:0005576">
    <property type="term" value="C:extracellular region"/>
    <property type="evidence" value="ECO:0007669"/>
    <property type="project" value="UniProtKB-SubCell"/>
</dbReference>
<protein>
    <recommendedName>
        <fullName evidence="10">SGNH hydrolase-type esterase domain-containing protein</fullName>
    </recommendedName>
</protein>
<keyword evidence="9" id="KW-1185">Reference proteome</keyword>
<sequence length="506" mass="56902">MVDFFFQVLREASWEIGQRLWSYCGELSGLSNEKEAVYGALDKWVAWEVEFPIIAAAKALQILRKRSQWHRVIQVAKWMLSKGQGATMGTYDTLLLAFDMDERADEAESLWNMILNTHTRSIPRRLFARMIALYSHHDLHDKVIEVFADMEELKVRPDEDTARRVARAFWELGQEENRKLILRSGNNNRLTSLARADYFPYGIDFQFGPTGRFSNGKTTVDVITELLGFDDYITPYSEARGEDILRGVNYASAAAGIREETGRQLGARITFAGQVANHVNTVSQVVNILGDENEAANYLSKCIYSIGLGSNDYLNNYFMPVYYSTGNQYSPDSFANDLITRYTQQLRILYNNGARKFALVGIGAIGCSPNELAQNSRDGTTCDERINSANRIFNSKLVSLVDHFNQNTPDAKFTYINAYGIFQDMVSNPARYGFRVTNAGCCGVGRNNGQITCLPGQAPCLNRDEVVFWDAFHPGEAANVVIGGRSFQRESASDAHPYDIQQLAML</sequence>
<dbReference type="Proteomes" id="UP000029121">
    <property type="component" value="Unassembled WGS sequence"/>
</dbReference>
<evidence type="ECO:0000256" key="5">
    <source>
        <dbReference type="ARBA" id="ARBA00022801"/>
    </source>
</evidence>
<keyword evidence="5" id="KW-0378">Hydrolase</keyword>
<organism evidence="8 9">
    <name type="scientific">Capsella rubella</name>
    <dbReference type="NCBI Taxonomy" id="81985"/>
    <lineage>
        <taxon>Eukaryota</taxon>
        <taxon>Viridiplantae</taxon>
        <taxon>Streptophyta</taxon>
        <taxon>Embryophyta</taxon>
        <taxon>Tracheophyta</taxon>
        <taxon>Spermatophyta</taxon>
        <taxon>Magnoliopsida</taxon>
        <taxon>eudicotyledons</taxon>
        <taxon>Gunneridae</taxon>
        <taxon>Pentapetalae</taxon>
        <taxon>rosids</taxon>
        <taxon>malvids</taxon>
        <taxon>Brassicales</taxon>
        <taxon>Brassicaceae</taxon>
        <taxon>Camelineae</taxon>
        <taxon>Capsella</taxon>
    </lineage>
</organism>
<evidence type="ECO:0000313" key="9">
    <source>
        <dbReference type="Proteomes" id="UP000029121"/>
    </source>
</evidence>
<dbReference type="InterPro" id="IPR036514">
    <property type="entry name" value="SGNH_hydro_sf"/>
</dbReference>
<dbReference type="Gene3D" id="1.25.40.10">
    <property type="entry name" value="Tetratricopeptide repeat domain"/>
    <property type="match status" value="1"/>
</dbReference>
<dbReference type="Pfam" id="PF00657">
    <property type="entry name" value="Lipase_GDSL"/>
    <property type="match status" value="1"/>
</dbReference>
<gene>
    <name evidence="8" type="ORF">CARUB_v10007532mg</name>
</gene>
<evidence type="ECO:0000313" key="8">
    <source>
        <dbReference type="EMBL" id="EOA18902.1"/>
    </source>
</evidence>
<reference evidence="9" key="1">
    <citation type="journal article" date="2013" name="Nat. Genet.">
        <title>The Capsella rubella genome and the genomic consequences of rapid mating system evolution.</title>
        <authorList>
            <person name="Slotte T."/>
            <person name="Hazzouri K.M."/>
            <person name="Agren J.A."/>
            <person name="Koenig D."/>
            <person name="Maumus F."/>
            <person name="Guo Y.L."/>
            <person name="Steige K."/>
            <person name="Platts A.E."/>
            <person name="Escobar J.S."/>
            <person name="Newman L.K."/>
            <person name="Wang W."/>
            <person name="Mandakova T."/>
            <person name="Vello E."/>
            <person name="Smith L.M."/>
            <person name="Henz S.R."/>
            <person name="Steffen J."/>
            <person name="Takuno S."/>
            <person name="Brandvain Y."/>
            <person name="Coop G."/>
            <person name="Andolfatto P."/>
            <person name="Hu T.T."/>
            <person name="Blanchette M."/>
            <person name="Clark R.M."/>
            <person name="Quesneville H."/>
            <person name="Nordborg M."/>
            <person name="Gaut B.S."/>
            <person name="Lysak M.A."/>
            <person name="Jenkins J."/>
            <person name="Grimwood J."/>
            <person name="Chapman J."/>
            <person name="Prochnik S."/>
            <person name="Shu S."/>
            <person name="Rokhsar D."/>
            <person name="Schmutz J."/>
            <person name="Weigel D."/>
            <person name="Wright S.I."/>
        </authorList>
    </citation>
    <scope>NUCLEOTIDE SEQUENCE [LARGE SCALE GENOMIC DNA]</scope>
    <source>
        <strain evidence="9">cv. Monte Gargano</strain>
    </source>
</reference>
<dbReference type="GO" id="GO:0016042">
    <property type="term" value="P:lipid catabolic process"/>
    <property type="evidence" value="ECO:0007669"/>
    <property type="project" value="UniProtKB-KW"/>
</dbReference>
<dbReference type="Gene3D" id="3.40.50.1110">
    <property type="entry name" value="SGNH hydrolase"/>
    <property type="match status" value="1"/>
</dbReference>
<evidence type="ECO:0000256" key="2">
    <source>
        <dbReference type="ARBA" id="ARBA00008668"/>
    </source>
</evidence>
<dbReference type="InterPro" id="IPR001087">
    <property type="entry name" value="GDSL"/>
</dbReference>
<evidence type="ECO:0000256" key="3">
    <source>
        <dbReference type="ARBA" id="ARBA00022525"/>
    </source>
</evidence>
<comment type="subcellular location">
    <subcellularLocation>
        <location evidence="1">Secreted</location>
    </subcellularLocation>
</comment>
<keyword evidence="4" id="KW-0732">Signal</keyword>
<proteinExistence type="inferred from homology"/>
<keyword evidence="7" id="KW-0443">Lipid metabolism</keyword>
<evidence type="ECO:0000256" key="6">
    <source>
        <dbReference type="ARBA" id="ARBA00022963"/>
    </source>
</evidence>
<dbReference type="EMBL" id="KB870811">
    <property type="protein sequence ID" value="EOA18902.1"/>
    <property type="molecule type" value="Genomic_DNA"/>
</dbReference>
<dbReference type="PANTHER" id="PTHR45650">
    <property type="entry name" value="GDSL-LIKE LIPASE/ACYLHYDROLASE-RELATED"/>
    <property type="match status" value="1"/>
</dbReference>
<evidence type="ECO:0008006" key="10">
    <source>
        <dbReference type="Google" id="ProtNLM"/>
    </source>
</evidence>
<name>R0FA64_9BRAS</name>
<keyword evidence="3" id="KW-0964">Secreted</keyword>